<proteinExistence type="predicted"/>
<dbReference type="InterPro" id="IPR054059">
    <property type="entry name" value="MORF/ORRM1/DAG-like_MORF"/>
</dbReference>
<evidence type="ECO:0000259" key="3">
    <source>
        <dbReference type="Pfam" id="PF21864"/>
    </source>
</evidence>
<evidence type="ECO:0000313" key="4">
    <source>
        <dbReference type="Proteomes" id="UP000228380"/>
    </source>
</evidence>
<dbReference type="InterPro" id="IPR039206">
    <property type="entry name" value="MORF/ORRM1/DAG-like"/>
</dbReference>
<dbReference type="OrthoDB" id="1706674at2759"/>
<reference evidence="5" key="2">
    <citation type="submission" date="2025-08" db="UniProtKB">
        <authorList>
            <consortium name="RefSeq"/>
        </authorList>
    </citation>
    <scope>IDENTIFICATION</scope>
    <source>
        <tissue evidence="5">Young leaves</tissue>
    </source>
</reference>
<feature type="compositionally biased region" description="Gly residues" evidence="2">
    <location>
        <begin position="316"/>
        <end position="328"/>
    </location>
</feature>
<dbReference type="PANTHER" id="PTHR31346">
    <property type="entry name" value="MULTIPLE ORGANELLAR RNA EDITING FACTOR 2, CHLOROPLASTIC-RELATED-RELATED"/>
    <property type="match status" value="1"/>
</dbReference>
<dbReference type="FunFam" id="3.30.70.80:FF:000001">
    <property type="entry name" value="Multiple organellar RNA editing factor"/>
    <property type="match status" value="1"/>
</dbReference>
<name>A0A8B7MVJ1_PHODC</name>
<dbReference type="GO" id="GO:0005739">
    <property type="term" value="C:mitochondrion"/>
    <property type="evidence" value="ECO:0007669"/>
    <property type="project" value="TreeGrafter"/>
</dbReference>
<feature type="compositionally biased region" description="Polar residues" evidence="2">
    <location>
        <begin position="291"/>
        <end position="302"/>
    </location>
</feature>
<dbReference type="RefSeq" id="XP_017699268.3">
    <property type="nucleotide sequence ID" value="XM_017843779.3"/>
</dbReference>
<feature type="domain" description="MORF/ORRM1/DAG-like MORF" evidence="3">
    <location>
        <begin position="93"/>
        <end position="185"/>
    </location>
</feature>
<dbReference type="Proteomes" id="UP000228380">
    <property type="component" value="Chromosome 10"/>
</dbReference>
<protein>
    <submittedName>
        <fullName evidence="5">Multiple organellar RNA editing factor 1, mitochondrial-like</fullName>
    </submittedName>
</protein>
<dbReference type="Gene3D" id="3.30.70.80">
    <property type="entry name" value="Peptidase S8 propeptide/proteinase inhibitor I9"/>
    <property type="match status" value="1"/>
</dbReference>
<accession>A0A8B7MVJ1</accession>
<keyword evidence="1" id="KW-0809">Transit peptide</keyword>
<reference evidence="4" key="1">
    <citation type="journal article" date="2019" name="Nat. Commun.">
        <title>Genome-wide association mapping of date palm fruit traits.</title>
        <authorList>
            <person name="Hazzouri K.M."/>
            <person name="Gros-Balthazard M."/>
            <person name="Flowers J.M."/>
            <person name="Copetti D."/>
            <person name="Lemansour A."/>
            <person name="Lebrun M."/>
            <person name="Masmoudi K."/>
            <person name="Ferrand S."/>
            <person name="Dhar M.I."/>
            <person name="Fresquez Z.A."/>
            <person name="Rosas U."/>
            <person name="Zhang J."/>
            <person name="Talag J."/>
            <person name="Lee S."/>
            <person name="Kudrna D."/>
            <person name="Powell R.F."/>
            <person name="Leitch I.J."/>
            <person name="Krueger R.R."/>
            <person name="Wing R.A."/>
            <person name="Amiri K.M.A."/>
            <person name="Purugganan M.D."/>
        </authorList>
    </citation>
    <scope>NUCLEOTIDE SEQUENCE [LARGE SCALE GENOMIC DNA]</scope>
    <source>
        <strain evidence="4">cv. Khalas</strain>
    </source>
</reference>
<feature type="compositionally biased region" description="Low complexity" evidence="2">
    <location>
        <begin position="198"/>
        <end position="220"/>
    </location>
</feature>
<dbReference type="GO" id="GO:0080156">
    <property type="term" value="P:mitochondrial mRNA modification"/>
    <property type="evidence" value="ECO:0007669"/>
    <property type="project" value="TreeGrafter"/>
</dbReference>
<evidence type="ECO:0000256" key="2">
    <source>
        <dbReference type="SAM" id="MobiDB-lite"/>
    </source>
</evidence>
<gene>
    <name evidence="5" type="primary">LOC103711050</name>
</gene>
<dbReference type="InterPro" id="IPR037045">
    <property type="entry name" value="S8pro/Inhibitor_I9_sf"/>
</dbReference>
<evidence type="ECO:0000256" key="1">
    <source>
        <dbReference type="ARBA" id="ARBA00022946"/>
    </source>
</evidence>
<dbReference type="Pfam" id="PF21864">
    <property type="entry name" value="MORF_dom"/>
    <property type="match status" value="1"/>
</dbReference>
<dbReference type="GO" id="GO:0042803">
    <property type="term" value="F:protein homodimerization activity"/>
    <property type="evidence" value="ECO:0007669"/>
    <property type="project" value="UniProtKB-ARBA"/>
</dbReference>
<sequence>MALSLRLRRALALSSSLLKDRSFSSIVSSSSPPLPLSRFRAAPALLGSPRTSLHYRIQSLSFRSSPMLADRRADGGEERKISPDEILFEGCDYNHWLITMDFPKDPAPTREEMIETYIQTLAKVVGSVEEAKKRMYALSTTTYTGFQAVMTEEMSEKFRGLPGVVFILPDSYIDPVNKEYGGDKYDNGVITPRPPPIQYGRQGRPRNQNRYNRPNYNRPPLQGNLPPDNQGYMQRDGGNYAPQQNYSEARTDGRGYGPPGERREFGLGERRDYAPAGPRDGYQGERRGPGSSYQTDFNQGNRGNFGPPEQRNFPQGQGGDYKYGGSSGYGDYRQNSDPGYTGDYRQGSVPGYSGQGYGGDNRQGAGPGYGADYMQGSGTGYAQGHPGPIEGQPQPWKGHPQHTDVESSWNSRR</sequence>
<feature type="region of interest" description="Disordered" evidence="2">
    <location>
        <begin position="179"/>
        <end position="413"/>
    </location>
</feature>
<dbReference type="GeneID" id="103711050"/>
<dbReference type="KEGG" id="pda:103711050"/>
<feature type="compositionally biased region" description="Gly residues" evidence="2">
    <location>
        <begin position="353"/>
        <end position="369"/>
    </location>
</feature>
<dbReference type="AlphaFoldDB" id="A0A8B7MVJ1"/>
<evidence type="ECO:0000313" key="5">
    <source>
        <dbReference type="RefSeq" id="XP_017699268.3"/>
    </source>
</evidence>
<feature type="compositionally biased region" description="Basic and acidic residues" evidence="2">
    <location>
        <begin position="260"/>
        <end position="273"/>
    </location>
</feature>
<dbReference type="GO" id="GO:0016554">
    <property type="term" value="P:cytidine to uridine editing"/>
    <property type="evidence" value="ECO:0007669"/>
    <property type="project" value="InterPro"/>
</dbReference>
<keyword evidence="4" id="KW-1185">Reference proteome</keyword>
<dbReference type="PANTHER" id="PTHR31346:SF5">
    <property type="entry name" value="MULTIPLE ORGANELLAR RNA EDITING FACTOR 1, MITOCHONDRIAL"/>
    <property type="match status" value="1"/>
</dbReference>
<organism evidence="4 5">
    <name type="scientific">Phoenix dactylifera</name>
    <name type="common">Date palm</name>
    <dbReference type="NCBI Taxonomy" id="42345"/>
    <lineage>
        <taxon>Eukaryota</taxon>
        <taxon>Viridiplantae</taxon>
        <taxon>Streptophyta</taxon>
        <taxon>Embryophyta</taxon>
        <taxon>Tracheophyta</taxon>
        <taxon>Spermatophyta</taxon>
        <taxon>Magnoliopsida</taxon>
        <taxon>Liliopsida</taxon>
        <taxon>Arecaceae</taxon>
        <taxon>Coryphoideae</taxon>
        <taxon>Phoeniceae</taxon>
        <taxon>Phoenix</taxon>
    </lineage>
</organism>